<keyword evidence="2" id="KW-1185">Reference proteome</keyword>
<dbReference type="Gene3D" id="3.80.10.10">
    <property type="entry name" value="Ribonuclease Inhibitor"/>
    <property type="match status" value="1"/>
</dbReference>
<evidence type="ECO:0000313" key="2">
    <source>
        <dbReference type="Proteomes" id="UP001473302"/>
    </source>
</evidence>
<gene>
    <name evidence="1" type="ORF">MFLAVUS_009527</name>
</gene>
<proteinExistence type="predicted"/>
<comment type="caution">
    <text evidence="1">The sequence shown here is derived from an EMBL/GenBank/DDBJ whole genome shotgun (WGS) entry which is preliminary data.</text>
</comment>
<organism evidence="1 2">
    <name type="scientific">Mucor flavus</name>
    <dbReference type="NCBI Taxonomy" id="439312"/>
    <lineage>
        <taxon>Eukaryota</taxon>
        <taxon>Fungi</taxon>
        <taxon>Fungi incertae sedis</taxon>
        <taxon>Mucoromycota</taxon>
        <taxon>Mucoromycotina</taxon>
        <taxon>Mucoromycetes</taxon>
        <taxon>Mucorales</taxon>
        <taxon>Mucorineae</taxon>
        <taxon>Mucoraceae</taxon>
        <taxon>Mucor</taxon>
    </lineage>
</organism>
<dbReference type="EMBL" id="BAABUK010000029">
    <property type="protein sequence ID" value="GAA5816006.1"/>
    <property type="molecule type" value="Genomic_DNA"/>
</dbReference>
<sequence length="631" mass="72190">MSNGNDLTPEILQTIFQLQLSELKMVRRCMSVCKKWRASAEPVFYSNFTAGNRNKLKKFVKCMKEYPHLSKHVKHITIDESLTSKELHEMAVVFPNLEPLSAEANRKFYKGLVQIPDKIKWKNFGSVPNPDNTRDISVLILADKILLGSGETEDCEDNFGRVTSNIKAIDRAQFERLKNNLHLFPILKSLYIADRHSDKSFQCYDDILEKCPTLEKVDYEVRPVTASIKSTLPTGSFNINAIQPREGIREITMEGPLLHNDSSLRYVMRKFPNLRRIYLNRVEQFYKEKKSINKIVAARGNFSLDVVSDFLVYVESIPKYHLGSFKTELNIANRMKQFIQKRGSDCMLFPLVVRHTVKEGSTYLADIEFTNCNEFRNFIKEEMYLTLREVPTGLVLPELIEECGCNLTDLELNMSPSELDNMATNKQYTEAYLFVTGYFLDRVFAHCSNLTVLTAKGARLIQCNPELSTNNSSTSFFLENTEIRPEVLPQISARLTGLKTLKLNSCVFKVMVLKGAGNCPYIETVMPDTNLELLDIGHSFKNIASPKLEFLYIKAVTKRKSKGRYLKIHSVVTVTGNSLIEKITEEQFLQSLEVPGGAFYYFNFRALKMINVFQWSTAGRMAGKIRLESNQ</sequence>
<accession>A0ABP9ZA94</accession>
<reference evidence="1 2" key="1">
    <citation type="submission" date="2024-04" db="EMBL/GenBank/DDBJ databases">
        <title>genome sequences of Mucor flavus KT1a and Helicostylum pulchrum KT1b strains isolated from the surface of a dry-aged beef.</title>
        <authorList>
            <person name="Toyotome T."/>
            <person name="Hosono M."/>
            <person name="Torimaru M."/>
            <person name="Fukuda K."/>
            <person name="Mikami N."/>
        </authorList>
    </citation>
    <scope>NUCLEOTIDE SEQUENCE [LARGE SCALE GENOMIC DNA]</scope>
    <source>
        <strain evidence="1 2">KT1a</strain>
    </source>
</reference>
<evidence type="ECO:0008006" key="3">
    <source>
        <dbReference type="Google" id="ProtNLM"/>
    </source>
</evidence>
<dbReference type="SUPFAM" id="SSF52047">
    <property type="entry name" value="RNI-like"/>
    <property type="match status" value="1"/>
</dbReference>
<dbReference type="Proteomes" id="UP001473302">
    <property type="component" value="Unassembled WGS sequence"/>
</dbReference>
<protein>
    <recommendedName>
        <fullName evidence="3">F-box domain-containing protein</fullName>
    </recommendedName>
</protein>
<dbReference type="InterPro" id="IPR032675">
    <property type="entry name" value="LRR_dom_sf"/>
</dbReference>
<evidence type="ECO:0000313" key="1">
    <source>
        <dbReference type="EMBL" id="GAA5816006.1"/>
    </source>
</evidence>
<name>A0ABP9ZA94_9FUNG</name>